<name>A0A225UIT3_9STRA</name>
<keyword evidence="2" id="KW-1185">Reference proteome</keyword>
<reference evidence="2" key="1">
    <citation type="submission" date="2017-03" db="EMBL/GenBank/DDBJ databases">
        <title>Phytopthora megakarya and P. palmivora, two closely related causual agents of cacao black pod achieved similar genome size and gene model numbers by different mechanisms.</title>
        <authorList>
            <person name="Ali S."/>
            <person name="Shao J."/>
            <person name="Larry D.J."/>
            <person name="Kronmiller B."/>
            <person name="Shen D."/>
            <person name="Strem M.D."/>
            <person name="Melnick R.L."/>
            <person name="Guiltinan M.J."/>
            <person name="Tyler B.M."/>
            <person name="Meinhardt L.W."/>
            <person name="Bailey B.A."/>
        </authorList>
    </citation>
    <scope>NUCLEOTIDE SEQUENCE [LARGE SCALE GENOMIC DNA]</scope>
    <source>
        <strain evidence="2">zdho120</strain>
    </source>
</reference>
<dbReference type="Proteomes" id="UP000198211">
    <property type="component" value="Unassembled WGS sequence"/>
</dbReference>
<proteinExistence type="predicted"/>
<dbReference type="EMBL" id="NBNE01016933">
    <property type="protein sequence ID" value="OWY92972.1"/>
    <property type="molecule type" value="Genomic_DNA"/>
</dbReference>
<evidence type="ECO:0000313" key="2">
    <source>
        <dbReference type="Proteomes" id="UP000198211"/>
    </source>
</evidence>
<accession>A0A225UIT3</accession>
<protein>
    <submittedName>
        <fullName evidence="1">Uncharacterized protein</fullName>
    </submittedName>
</protein>
<evidence type="ECO:0000313" key="1">
    <source>
        <dbReference type="EMBL" id="OWY92972.1"/>
    </source>
</evidence>
<comment type="caution">
    <text evidence="1">The sequence shown here is derived from an EMBL/GenBank/DDBJ whole genome shotgun (WGS) entry which is preliminary data.</text>
</comment>
<organism evidence="1 2">
    <name type="scientific">Phytophthora megakarya</name>
    <dbReference type="NCBI Taxonomy" id="4795"/>
    <lineage>
        <taxon>Eukaryota</taxon>
        <taxon>Sar</taxon>
        <taxon>Stramenopiles</taxon>
        <taxon>Oomycota</taxon>
        <taxon>Peronosporomycetes</taxon>
        <taxon>Peronosporales</taxon>
        <taxon>Peronosporaceae</taxon>
        <taxon>Phytophthora</taxon>
    </lineage>
</organism>
<sequence length="70" mass="7817">MKHKTDKLTTENPGMTENEIWGLVCAPFYGEYREELVDGLTEKHGENVVLDDGTTVAISTESSKFLPSQK</sequence>
<dbReference type="AlphaFoldDB" id="A0A225UIT3"/>
<gene>
    <name evidence="1" type="ORF">PHMEG_00037794</name>
</gene>